<feature type="transmembrane region" description="Helical" evidence="1">
    <location>
        <begin position="100"/>
        <end position="129"/>
    </location>
</feature>
<keyword evidence="1" id="KW-0812">Transmembrane</keyword>
<evidence type="ECO:0000256" key="1">
    <source>
        <dbReference type="SAM" id="Phobius"/>
    </source>
</evidence>
<feature type="transmembrane region" description="Helical" evidence="1">
    <location>
        <begin position="59"/>
        <end position="79"/>
    </location>
</feature>
<proteinExistence type="predicted"/>
<keyword evidence="3" id="KW-1185">Reference proteome</keyword>
<keyword evidence="1" id="KW-1133">Transmembrane helix</keyword>
<feature type="transmembrane region" description="Helical" evidence="1">
    <location>
        <begin position="229"/>
        <end position="251"/>
    </location>
</feature>
<sequence>MMLNYMKSEFYRIAHGTEAYLLVVALVVVVLAANVILYAMTFVDPTFPYATVRFSLSNLLGMFTMLFALAGVLVALLYADDRKNGTCKNAIAHGCSRTSLFVGKCIVSVAVGLASMAVVLVVYIGSAALLLEGPVAEPAGVLFTAIAAGLPSIVAAAVLAVALEGYFAKTATAIVAWIVVVFVVPQVLALIGLRIDPVAVFAGWLPTNIFGNEVNMAFLGGDFPWDKPFGLAKCLIAGFASLALFAAVGVWRARKIEL</sequence>
<comment type="caution">
    <text evidence="2">The sequence shown here is derived from an EMBL/GenBank/DDBJ whole genome shotgun (WGS) entry which is preliminary data.</text>
</comment>
<gene>
    <name evidence="2" type="ORF">H7313_08185</name>
</gene>
<feature type="transmembrane region" description="Helical" evidence="1">
    <location>
        <begin position="141"/>
        <end position="162"/>
    </location>
</feature>
<evidence type="ECO:0000313" key="2">
    <source>
        <dbReference type="EMBL" id="MBC2889324.1"/>
    </source>
</evidence>
<reference evidence="2 3" key="1">
    <citation type="submission" date="2020-08" db="EMBL/GenBank/DDBJ databases">
        <authorList>
            <person name="Liu C."/>
            <person name="Sun Q."/>
        </authorList>
    </citation>
    <scope>NUCLEOTIDE SEQUENCE [LARGE SCALE GENOMIC DNA]</scope>
    <source>
        <strain evidence="2 3">N22</strain>
    </source>
</reference>
<organism evidence="2 3">
    <name type="scientific">Gordonibacter massiliensis</name>
    <name type="common">ex Traore et al. 2017</name>
    <dbReference type="NCBI Taxonomy" id="1841863"/>
    <lineage>
        <taxon>Bacteria</taxon>
        <taxon>Bacillati</taxon>
        <taxon>Actinomycetota</taxon>
        <taxon>Coriobacteriia</taxon>
        <taxon>Eggerthellales</taxon>
        <taxon>Eggerthellaceae</taxon>
        <taxon>Gordonibacter</taxon>
    </lineage>
</organism>
<protein>
    <submittedName>
        <fullName evidence="2">ABC transporter permease</fullName>
    </submittedName>
</protein>
<name>A0A842JD00_9ACTN</name>
<accession>A0A842JD00</accession>
<dbReference type="AlphaFoldDB" id="A0A842JD00"/>
<keyword evidence="1" id="KW-0472">Membrane</keyword>
<dbReference type="Proteomes" id="UP000587396">
    <property type="component" value="Unassembled WGS sequence"/>
</dbReference>
<feature type="transmembrane region" description="Helical" evidence="1">
    <location>
        <begin position="20"/>
        <end position="39"/>
    </location>
</feature>
<dbReference type="EMBL" id="JACMSE010000005">
    <property type="protein sequence ID" value="MBC2889324.1"/>
    <property type="molecule type" value="Genomic_DNA"/>
</dbReference>
<evidence type="ECO:0000313" key="3">
    <source>
        <dbReference type="Proteomes" id="UP000587396"/>
    </source>
</evidence>
<feature type="transmembrane region" description="Helical" evidence="1">
    <location>
        <begin position="174"/>
        <end position="195"/>
    </location>
</feature>